<dbReference type="InterPro" id="IPR003439">
    <property type="entry name" value="ABC_transporter-like_ATP-bd"/>
</dbReference>
<proteinExistence type="predicted"/>
<keyword evidence="6" id="KW-1185">Reference proteome</keyword>
<keyword evidence="1" id="KW-0813">Transport</keyword>
<keyword evidence="2" id="KW-0547">Nucleotide-binding</keyword>
<dbReference type="Proteomes" id="UP000305675">
    <property type="component" value="Unassembled WGS sequence"/>
</dbReference>
<dbReference type="InterPro" id="IPR027417">
    <property type="entry name" value="P-loop_NTPase"/>
</dbReference>
<gene>
    <name evidence="5" type="ORF">FCL42_07830</name>
</gene>
<dbReference type="OrthoDB" id="501320at2"/>
<feature type="domain" description="ABC transporter" evidence="4">
    <location>
        <begin position="267"/>
        <end position="459"/>
    </location>
</feature>
<dbReference type="EMBL" id="SWCJ01000004">
    <property type="protein sequence ID" value="TKB56115.1"/>
    <property type="molecule type" value="Genomic_DNA"/>
</dbReference>
<dbReference type="SMART" id="SM00382">
    <property type="entry name" value="AAA"/>
    <property type="match status" value="2"/>
</dbReference>
<dbReference type="Gene3D" id="3.40.50.300">
    <property type="entry name" value="P-loop containing nucleotide triphosphate hydrolases"/>
    <property type="match status" value="2"/>
</dbReference>
<dbReference type="SUPFAM" id="SSF52540">
    <property type="entry name" value="P-loop containing nucleoside triphosphate hydrolases"/>
    <property type="match status" value="2"/>
</dbReference>
<dbReference type="GO" id="GO:0042626">
    <property type="term" value="F:ATPase-coupled transmembrane transporter activity"/>
    <property type="evidence" value="ECO:0007669"/>
    <property type="project" value="TreeGrafter"/>
</dbReference>
<dbReference type="PROSITE" id="PS50893">
    <property type="entry name" value="ABC_TRANSPORTER_2"/>
    <property type="match status" value="2"/>
</dbReference>
<protein>
    <submittedName>
        <fullName evidence="5">ABC transporter ATP-binding protein</fullName>
    </submittedName>
</protein>
<evidence type="ECO:0000313" key="6">
    <source>
        <dbReference type="Proteomes" id="UP000305675"/>
    </source>
</evidence>
<dbReference type="AlphaFoldDB" id="A0A4U1BP07"/>
<comment type="caution">
    <text evidence="5">The sequence shown here is derived from an EMBL/GenBank/DDBJ whole genome shotgun (WGS) entry which is preliminary data.</text>
</comment>
<organism evidence="5 6">
    <name type="scientific">Ferrimonas aestuarii</name>
    <dbReference type="NCBI Taxonomy" id="2569539"/>
    <lineage>
        <taxon>Bacteria</taxon>
        <taxon>Pseudomonadati</taxon>
        <taxon>Pseudomonadota</taxon>
        <taxon>Gammaproteobacteria</taxon>
        <taxon>Alteromonadales</taxon>
        <taxon>Ferrimonadaceae</taxon>
        <taxon>Ferrimonas</taxon>
    </lineage>
</organism>
<dbReference type="Pfam" id="PF00005">
    <property type="entry name" value="ABC_tran"/>
    <property type="match status" value="2"/>
</dbReference>
<keyword evidence="3 5" id="KW-0067">ATP-binding</keyword>
<name>A0A4U1BP07_9GAMM</name>
<dbReference type="InterPro" id="IPR003593">
    <property type="entry name" value="AAA+_ATPase"/>
</dbReference>
<dbReference type="InterPro" id="IPR015856">
    <property type="entry name" value="ABC_transpr_CbiO/EcfA_su"/>
</dbReference>
<reference evidence="5 6" key="1">
    <citation type="submission" date="2019-04" db="EMBL/GenBank/DDBJ databases">
        <authorList>
            <person name="Hwang J.C."/>
        </authorList>
    </citation>
    <scope>NUCLEOTIDE SEQUENCE [LARGE SCALE GENOMIC DNA]</scope>
    <source>
        <strain evidence="5 6">IMCC35002</strain>
    </source>
</reference>
<dbReference type="CDD" id="cd03225">
    <property type="entry name" value="ABC_cobalt_CbiO_domain1"/>
    <property type="match status" value="1"/>
</dbReference>
<accession>A0A4U1BP07</accession>
<dbReference type="GO" id="GO:0005524">
    <property type="term" value="F:ATP binding"/>
    <property type="evidence" value="ECO:0007669"/>
    <property type="project" value="UniProtKB-KW"/>
</dbReference>
<dbReference type="InterPro" id="IPR050095">
    <property type="entry name" value="ECF_ABC_transporter_ATP-bd"/>
</dbReference>
<evidence type="ECO:0000259" key="4">
    <source>
        <dbReference type="PROSITE" id="PS50893"/>
    </source>
</evidence>
<evidence type="ECO:0000256" key="1">
    <source>
        <dbReference type="ARBA" id="ARBA00022448"/>
    </source>
</evidence>
<dbReference type="GO" id="GO:0043190">
    <property type="term" value="C:ATP-binding cassette (ABC) transporter complex"/>
    <property type="evidence" value="ECO:0007669"/>
    <property type="project" value="TreeGrafter"/>
</dbReference>
<dbReference type="GO" id="GO:0016887">
    <property type="term" value="F:ATP hydrolysis activity"/>
    <property type="evidence" value="ECO:0007669"/>
    <property type="project" value="InterPro"/>
</dbReference>
<dbReference type="PANTHER" id="PTHR43553">
    <property type="entry name" value="HEAVY METAL TRANSPORTER"/>
    <property type="match status" value="1"/>
</dbReference>
<evidence type="ECO:0000313" key="5">
    <source>
        <dbReference type="EMBL" id="TKB56115.1"/>
    </source>
</evidence>
<sequence length="463" mass="51064">MRKLANPFQPPFQHQVMVQLARTITSATQAANAQIAKPVISLKSLTAKRQQQPLWPVINFELGAGELAVISGPTGCGKSTLLQIMADLIEPSSGMVIAPEQVALILQNPSIQVIREQLGPEVALALEARGIDSQQMPKLARRALEQVGLDYPLEHGTHALSHGQQYRLLIAAQLVVSPQLLLLDEPWAQLDDVGFCQLLQLIEQLRQQGMAVVICEHWSSPYANIDHKSYRLDPLGLRLTQDANALPMTASMPLELATPRVTAKMVMSLNEPLLTLGEHKQLQCRQLRAYQGEFVVITGVNGSGKSSLLNAIAGITPWQQGNSDAQSLHLVWQEPSRQLCCHSVAAELQLGLTRLELTETERQRRLNDTLAELGLTDIAERSPMTLSYGQQHLTAIASQLCLHPELLLLDDPFAGLDPLSQQRLLLALKQRCEAGSCIVMTSHRPFLGAHRQWRIENGVLDEH</sequence>
<feature type="domain" description="ABC transporter" evidence="4">
    <location>
        <begin position="40"/>
        <end position="259"/>
    </location>
</feature>
<evidence type="ECO:0000256" key="2">
    <source>
        <dbReference type="ARBA" id="ARBA00022741"/>
    </source>
</evidence>
<evidence type="ECO:0000256" key="3">
    <source>
        <dbReference type="ARBA" id="ARBA00022840"/>
    </source>
</evidence>